<dbReference type="AlphaFoldDB" id="A0A1V1PBZ1"/>
<accession>A0A1V1PBZ1</accession>
<evidence type="ECO:0000313" key="2">
    <source>
        <dbReference type="Proteomes" id="UP000189670"/>
    </source>
</evidence>
<dbReference type="EMBL" id="ATBP01000162">
    <property type="protein sequence ID" value="ETR72306.1"/>
    <property type="molecule type" value="Genomic_DNA"/>
</dbReference>
<gene>
    <name evidence="1" type="ORF">OMM_07583</name>
</gene>
<comment type="caution">
    <text evidence="1">The sequence shown here is derived from an EMBL/GenBank/DDBJ whole genome shotgun (WGS) entry which is preliminary data.</text>
</comment>
<sequence>MHFEYVFIRLYEYNARDYFHIQNPLVKILLPKMYYDSEDRWEVIRQAYLGLFQLVSIDLFYKYSYFIDVYSEIDDSERERIEDEIYEKRRQL</sequence>
<evidence type="ECO:0000313" key="1">
    <source>
        <dbReference type="EMBL" id="ETR72306.1"/>
    </source>
</evidence>
<organism evidence="1 2">
    <name type="scientific">Candidatus Magnetoglobus multicellularis str. Araruama</name>
    <dbReference type="NCBI Taxonomy" id="890399"/>
    <lineage>
        <taxon>Bacteria</taxon>
        <taxon>Pseudomonadati</taxon>
        <taxon>Thermodesulfobacteriota</taxon>
        <taxon>Desulfobacteria</taxon>
        <taxon>Desulfobacterales</taxon>
        <taxon>Desulfobacteraceae</taxon>
        <taxon>Candidatus Magnetoglobus</taxon>
    </lineage>
</organism>
<protein>
    <submittedName>
        <fullName evidence="1">Uncharacterized protein</fullName>
    </submittedName>
</protein>
<proteinExistence type="predicted"/>
<dbReference type="Proteomes" id="UP000189670">
    <property type="component" value="Unassembled WGS sequence"/>
</dbReference>
<reference evidence="2" key="1">
    <citation type="submission" date="2012-11" db="EMBL/GenBank/DDBJ databases">
        <authorList>
            <person name="Lucero-Rivera Y.E."/>
            <person name="Tovar-Ramirez D."/>
        </authorList>
    </citation>
    <scope>NUCLEOTIDE SEQUENCE [LARGE SCALE GENOMIC DNA]</scope>
    <source>
        <strain evidence="2">Araruama</strain>
    </source>
</reference>
<name>A0A1V1PBZ1_9BACT</name>